<dbReference type="Proteomes" id="UP000595420">
    <property type="component" value="Chromosome"/>
</dbReference>
<name>A0A7T4WCQ4_9PROT</name>
<accession>A0A7T4WCQ4</accession>
<proteinExistence type="predicted"/>
<dbReference type="EMBL" id="CP059488">
    <property type="protein sequence ID" value="QQD71990.1"/>
    <property type="molecule type" value="Genomic_DNA"/>
</dbReference>
<dbReference type="AlphaFoldDB" id="A0A7T4WCQ4"/>
<protein>
    <submittedName>
        <fullName evidence="1">Uncharacterized protein</fullName>
    </submittedName>
</protein>
<organism evidence="1 2">
    <name type="scientific">Acidithiobacillus ferrivorans</name>
    <dbReference type="NCBI Taxonomy" id="160808"/>
    <lineage>
        <taxon>Bacteria</taxon>
        <taxon>Pseudomonadati</taxon>
        <taxon>Pseudomonadota</taxon>
        <taxon>Acidithiobacillia</taxon>
        <taxon>Acidithiobacillales</taxon>
        <taxon>Acidithiobacillaceae</taxon>
        <taxon>Acidithiobacillus</taxon>
    </lineage>
</organism>
<evidence type="ECO:0000313" key="2">
    <source>
        <dbReference type="Proteomes" id="UP000595420"/>
    </source>
</evidence>
<sequence>MNNYMRFIIWQPISAMPPCRVVTPFIGLEFTISEQMVAERFQSGVLCAFCFLQNAFALASSVLRGGKPVLKVNRNPVFAIARTVHEVLFAQLLLRFNGLSLWEAHPARLMNINGNATRKTEWYGCAK</sequence>
<gene>
    <name evidence="1" type="ORF">H2515_11205</name>
</gene>
<reference evidence="1 2" key="1">
    <citation type="submission" date="2020-07" db="EMBL/GenBank/DDBJ databases">
        <title>Complete genome sequence analysis of Acidithiobacillus ferrivorans XJFY6S-08 reveals extreme environmental adaptation to alpine acid mine drainage.</title>
        <authorList>
            <person name="Yan L."/>
            <person name="Ni Y."/>
        </authorList>
    </citation>
    <scope>NUCLEOTIDE SEQUENCE [LARGE SCALE GENOMIC DNA]</scope>
    <source>
        <strain evidence="1 2">XJFY6S-08</strain>
    </source>
</reference>
<dbReference type="RefSeq" id="WP_198660172.1">
    <property type="nucleotide sequence ID" value="NZ_CP059488.1"/>
</dbReference>
<evidence type="ECO:0000313" key="1">
    <source>
        <dbReference type="EMBL" id="QQD71990.1"/>
    </source>
</evidence>